<dbReference type="InterPro" id="IPR051789">
    <property type="entry name" value="Bact_Polyamine_Transport"/>
</dbReference>
<dbReference type="InterPro" id="IPR000515">
    <property type="entry name" value="MetI-like"/>
</dbReference>
<feature type="domain" description="ABC transmembrane type-1" evidence="9">
    <location>
        <begin position="70"/>
        <end position="302"/>
    </location>
</feature>
<feature type="transmembrane region" description="Helical" evidence="8">
    <location>
        <begin position="221"/>
        <end position="242"/>
    </location>
</feature>
<keyword evidence="4" id="KW-1003">Cell membrane</keyword>
<evidence type="ECO:0000313" key="11">
    <source>
        <dbReference type="Proteomes" id="UP000553963"/>
    </source>
</evidence>
<reference evidence="10 11" key="1">
    <citation type="submission" date="2020-08" db="EMBL/GenBank/DDBJ databases">
        <title>Genomic Encyclopedia of Type Strains, Phase IV (KMG-IV): sequencing the most valuable type-strain genomes for metagenomic binning, comparative biology and taxonomic classification.</title>
        <authorList>
            <person name="Goeker M."/>
        </authorList>
    </citation>
    <scope>NUCLEOTIDE SEQUENCE [LARGE SCALE GENOMIC DNA]</scope>
    <source>
        <strain evidence="10 11">DSM 25966</strain>
    </source>
</reference>
<evidence type="ECO:0000313" key="10">
    <source>
        <dbReference type="EMBL" id="MBB3933512.1"/>
    </source>
</evidence>
<dbReference type="InterPro" id="IPR035906">
    <property type="entry name" value="MetI-like_sf"/>
</dbReference>
<keyword evidence="5 8" id="KW-0812">Transmembrane</keyword>
<dbReference type="CDD" id="cd06261">
    <property type="entry name" value="TM_PBP2"/>
    <property type="match status" value="1"/>
</dbReference>
<keyword evidence="7 8" id="KW-0472">Membrane</keyword>
<sequence length="319" mass="34586">MSEGRSRAFYLLSAVFALYVLFLYGPTITILILSFQGPNGGMTFPMNGVSLHWFYNLWNGIGVPNVMDALVNSLELGLTVTILTVIISVMAGYAFRKKFRGSNALFFTAIASLILPSIVVSLGIALEFQIFNQSITGLGDSLVENYVDIENPTAWTNFLGWVGTTIQDNFSTLMGLFTSGLGAHLTWTLPFGLLIMFAVFNRFNPAYEEAARDLGATPWQTFRHVVLPMILPSLFGVALFGFTLSWDEIARSSQAVGAANTLPLTLRGLTTTVTTPVIYALGTVTTAVSFAVISTAFVGVLIVQARRRRHGSDAGKGTL</sequence>
<dbReference type="SUPFAM" id="SSF161098">
    <property type="entry name" value="MetI-like"/>
    <property type="match status" value="1"/>
</dbReference>
<accession>A0A840AV01</accession>
<feature type="transmembrane region" description="Helical" evidence="8">
    <location>
        <begin position="9"/>
        <end position="35"/>
    </location>
</feature>
<organism evidence="10 11">
    <name type="scientific">Kaistia hirudinis</name>
    <dbReference type="NCBI Taxonomy" id="1293440"/>
    <lineage>
        <taxon>Bacteria</taxon>
        <taxon>Pseudomonadati</taxon>
        <taxon>Pseudomonadota</taxon>
        <taxon>Alphaproteobacteria</taxon>
        <taxon>Hyphomicrobiales</taxon>
        <taxon>Kaistiaceae</taxon>
        <taxon>Kaistia</taxon>
    </lineage>
</organism>
<dbReference type="GO" id="GO:0055085">
    <property type="term" value="P:transmembrane transport"/>
    <property type="evidence" value="ECO:0007669"/>
    <property type="project" value="InterPro"/>
</dbReference>
<evidence type="ECO:0000256" key="4">
    <source>
        <dbReference type="ARBA" id="ARBA00022475"/>
    </source>
</evidence>
<evidence type="ECO:0000256" key="7">
    <source>
        <dbReference type="ARBA" id="ARBA00023136"/>
    </source>
</evidence>
<evidence type="ECO:0000256" key="2">
    <source>
        <dbReference type="ARBA" id="ARBA00007069"/>
    </source>
</evidence>
<dbReference type="GO" id="GO:0005886">
    <property type="term" value="C:plasma membrane"/>
    <property type="evidence" value="ECO:0007669"/>
    <property type="project" value="UniProtKB-SubCell"/>
</dbReference>
<dbReference type="PANTHER" id="PTHR43848:SF2">
    <property type="entry name" value="PUTRESCINE TRANSPORT SYSTEM PERMEASE PROTEIN POTI"/>
    <property type="match status" value="1"/>
</dbReference>
<dbReference type="Pfam" id="PF00528">
    <property type="entry name" value="BPD_transp_1"/>
    <property type="match status" value="1"/>
</dbReference>
<evidence type="ECO:0000256" key="5">
    <source>
        <dbReference type="ARBA" id="ARBA00022692"/>
    </source>
</evidence>
<keyword evidence="3 8" id="KW-0813">Transport</keyword>
<dbReference type="PANTHER" id="PTHR43848">
    <property type="entry name" value="PUTRESCINE TRANSPORT SYSTEM PERMEASE PROTEIN POTI"/>
    <property type="match status" value="1"/>
</dbReference>
<evidence type="ECO:0000259" key="9">
    <source>
        <dbReference type="PROSITE" id="PS50928"/>
    </source>
</evidence>
<comment type="similarity">
    <text evidence="2">Belongs to the binding-protein-dependent transport system permease family. CysTW subfamily.</text>
</comment>
<evidence type="ECO:0000256" key="1">
    <source>
        <dbReference type="ARBA" id="ARBA00004651"/>
    </source>
</evidence>
<evidence type="ECO:0000256" key="8">
    <source>
        <dbReference type="RuleBase" id="RU363032"/>
    </source>
</evidence>
<dbReference type="AlphaFoldDB" id="A0A840AV01"/>
<keyword evidence="6 8" id="KW-1133">Transmembrane helix</keyword>
<dbReference type="RefSeq" id="WP_183401156.1">
    <property type="nucleotide sequence ID" value="NZ_JACIDS010000006.1"/>
</dbReference>
<feature type="transmembrane region" description="Helical" evidence="8">
    <location>
        <begin position="277"/>
        <end position="303"/>
    </location>
</feature>
<dbReference type="EMBL" id="JACIDS010000006">
    <property type="protein sequence ID" value="MBB3933512.1"/>
    <property type="molecule type" value="Genomic_DNA"/>
</dbReference>
<dbReference type="Gene3D" id="1.10.3720.10">
    <property type="entry name" value="MetI-like"/>
    <property type="match status" value="1"/>
</dbReference>
<feature type="transmembrane region" description="Helical" evidence="8">
    <location>
        <begin position="181"/>
        <end position="200"/>
    </location>
</feature>
<feature type="transmembrane region" description="Helical" evidence="8">
    <location>
        <begin position="104"/>
        <end position="126"/>
    </location>
</feature>
<keyword evidence="11" id="KW-1185">Reference proteome</keyword>
<gene>
    <name evidence="10" type="ORF">GGR25_004585</name>
</gene>
<proteinExistence type="inferred from homology"/>
<feature type="transmembrane region" description="Helical" evidence="8">
    <location>
        <begin position="76"/>
        <end position="95"/>
    </location>
</feature>
<evidence type="ECO:0000256" key="3">
    <source>
        <dbReference type="ARBA" id="ARBA00022448"/>
    </source>
</evidence>
<dbReference type="PROSITE" id="PS50928">
    <property type="entry name" value="ABC_TM1"/>
    <property type="match status" value="1"/>
</dbReference>
<protein>
    <submittedName>
        <fullName evidence="10">Putative spermidine/putrescine transport system permease protein</fullName>
    </submittedName>
</protein>
<comment type="subcellular location">
    <subcellularLocation>
        <location evidence="1 8">Cell membrane</location>
        <topology evidence="1 8">Multi-pass membrane protein</topology>
    </subcellularLocation>
</comment>
<name>A0A840AV01_9HYPH</name>
<dbReference type="Proteomes" id="UP000553963">
    <property type="component" value="Unassembled WGS sequence"/>
</dbReference>
<comment type="caution">
    <text evidence="10">The sequence shown here is derived from an EMBL/GenBank/DDBJ whole genome shotgun (WGS) entry which is preliminary data.</text>
</comment>
<evidence type="ECO:0000256" key="6">
    <source>
        <dbReference type="ARBA" id="ARBA00022989"/>
    </source>
</evidence>